<dbReference type="GO" id="GO:0012505">
    <property type="term" value="C:endomembrane system"/>
    <property type="evidence" value="ECO:0007669"/>
    <property type="project" value="UniProtKB-SubCell"/>
</dbReference>
<evidence type="ECO:0000256" key="11">
    <source>
        <dbReference type="SAM" id="Phobius"/>
    </source>
</evidence>
<evidence type="ECO:0000256" key="4">
    <source>
        <dbReference type="ARBA" id="ARBA00012350"/>
    </source>
</evidence>
<accession>A0AA38RD97</accession>
<keyword evidence="11" id="KW-0812">Transmembrane</keyword>
<keyword evidence="7 11" id="KW-0472">Membrane</keyword>
<evidence type="ECO:0000256" key="3">
    <source>
        <dbReference type="ARBA" id="ARBA00009699"/>
    </source>
</evidence>
<keyword evidence="5 12" id="KW-0732">Signal</keyword>
<dbReference type="EMBL" id="JANBVN010000115">
    <property type="protein sequence ID" value="KAJ9143196.1"/>
    <property type="molecule type" value="Genomic_DNA"/>
</dbReference>
<evidence type="ECO:0000256" key="1">
    <source>
        <dbReference type="ARBA" id="ARBA00001452"/>
    </source>
</evidence>
<dbReference type="InterPro" id="IPR005198">
    <property type="entry name" value="Glyco_hydro_76"/>
</dbReference>
<evidence type="ECO:0000256" key="6">
    <source>
        <dbReference type="ARBA" id="ARBA00022801"/>
    </source>
</evidence>
<dbReference type="InterPro" id="IPR008928">
    <property type="entry name" value="6-hairpin_glycosidase_sf"/>
</dbReference>
<keyword evidence="6 10" id="KW-0378">Hydrolase</keyword>
<feature type="signal peptide" evidence="12">
    <location>
        <begin position="1"/>
        <end position="23"/>
    </location>
</feature>
<comment type="catalytic activity">
    <reaction evidence="1 10">
        <text>Random hydrolysis of (1-&gt;6)-alpha-D-mannosidic linkages in unbranched (1-&gt;6)-mannans.</text>
        <dbReference type="EC" id="3.2.1.101"/>
    </reaction>
</comment>
<comment type="subcellular location">
    <subcellularLocation>
        <location evidence="2">Endomembrane system</location>
    </subcellularLocation>
</comment>
<name>A0AA38RD97_9PEZI</name>
<feature type="chain" id="PRO_5041357901" description="Mannan endo-1,6-alpha-mannosidase" evidence="12">
    <location>
        <begin position="24"/>
        <end position="476"/>
    </location>
</feature>
<dbReference type="InterPro" id="IPR014480">
    <property type="entry name" value="Mannan-1_6-alpha_mannosidase"/>
</dbReference>
<feature type="transmembrane region" description="Helical" evidence="11">
    <location>
        <begin position="450"/>
        <end position="472"/>
    </location>
</feature>
<evidence type="ECO:0000313" key="13">
    <source>
        <dbReference type="EMBL" id="KAJ9143196.1"/>
    </source>
</evidence>
<dbReference type="PANTHER" id="PTHR12145">
    <property type="entry name" value="MANNAN ENDO-1,6-ALPHA-MANNOSIDASE DCW1"/>
    <property type="match status" value="1"/>
</dbReference>
<evidence type="ECO:0000256" key="12">
    <source>
        <dbReference type="SAM" id="SignalP"/>
    </source>
</evidence>
<dbReference type="Proteomes" id="UP001174691">
    <property type="component" value="Unassembled WGS sequence"/>
</dbReference>
<comment type="similarity">
    <text evidence="3 10">Belongs to the glycosyl hydrolase 76 family.</text>
</comment>
<dbReference type="PANTHER" id="PTHR12145:SF36">
    <property type="entry name" value="MANNAN ENDO-1,6-ALPHA-MANNOSIDASE DCW1"/>
    <property type="match status" value="1"/>
</dbReference>
<dbReference type="PIRSF" id="PIRSF016302">
    <property type="entry name" value="Man_a_manosd"/>
    <property type="match status" value="1"/>
</dbReference>
<dbReference type="GO" id="GO:0008496">
    <property type="term" value="F:mannan endo-1,6-alpha-mannosidase activity"/>
    <property type="evidence" value="ECO:0007669"/>
    <property type="project" value="UniProtKB-UniRule"/>
</dbReference>
<evidence type="ECO:0000256" key="9">
    <source>
        <dbReference type="ARBA" id="ARBA00023295"/>
    </source>
</evidence>
<evidence type="ECO:0000256" key="8">
    <source>
        <dbReference type="ARBA" id="ARBA00023180"/>
    </source>
</evidence>
<keyword evidence="11" id="KW-1133">Transmembrane helix</keyword>
<dbReference type="EC" id="3.2.1.101" evidence="4 10"/>
<evidence type="ECO:0000256" key="5">
    <source>
        <dbReference type="ARBA" id="ARBA00022729"/>
    </source>
</evidence>
<gene>
    <name evidence="13" type="ORF">NKR19_g6975</name>
</gene>
<evidence type="ECO:0000256" key="10">
    <source>
        <dbReference type="PIRNR" id="PIRNR016302"/>
    </source>
</evidence>
<dbReference type="Pfam" id="PF03663">
    <property type="entry name" value="Glyco_hydro_76"/>
    <property type="match status" value="1"/>
</dbReference>
<dbReference type="SUPFAM" id="SSF48208">
    <property type="entry name" value="Six-hairpin glycosidases"/>
    <property type="match status" value="1"/>
</dbReference>
<dbReference type="Gene3D" id="1.50.10.20">
    <property type="match status" value="1"/>
</dbReference>
<proteinExistence type="inferred from homology"/>
<dbReference type="GO" id="GO:0016052">
    <property type="term" value="P:carbohydrate catabolic process"/>
    <property type="evidence" value="ECO:0007669"/>
    <property type="project" value="InterPro"/>
</dbReference>
<keyword evidence="14" id="KW-1185">Reference proteome</keyword>
<evidence type="ECO:0000256" key="2">
    <source>
        <dbReference type="ARBA" id="ARBA00004308"/>
    </source>
</evidence>
<keyword evidence="9 10" id="KW-0326">Glycosidase</keyword>
<keyword evidence="8" id="KW-0325">Glycoprotein</keyword>
<sequence length="476" mass="52301">MARILSFRGALLLWTVGLQAVTAQYYKIGTREEILESARTLAYDLMLYYDGNKTGMIPGILPGPPDDGKGDYYWWEGGAMMGTYIDYWHYTGDDSYNHVVTEGMLHQTGPGNNFQPPNYTASLGNDDQGFWGMSAMLAAEVKFPDPPEDKPQWLALAQAVFNTQAASDRHDETCKRGTSGFTGLRWQIPPVNVGYDYKNTIANGCFFNLGARLARYTDNSTYAKYAADTFQWLWDVEYIDHETWSVFDGGHVKENCTDINKAQFSYNVAILLQGSAYMYNYTNGEPLWQMRVERLLNSTLRDFFPNNTAYEVACEGRQGACSTDMLSFKGYVHRWLAGVTQVAPFTKDVILPVLRHSAQAAVNQCTGGPSGRKCGFYWSSNQYIDTSVDGTTGAGEAMNVLAAVSSLLVSEASPPTTNETGGTSKGDYGAGSSFTSFTEELRPIGPGDRAGAAIVTFLILAGAVGMFGWMSWDVGG</sequence>
<dbReference type="AlphaFoldDB" id="A0AA38RD97"/>
<organism evidence="13 14">
    <name type="scientific">Coniochaeta hoffmannii</name>
    <dbReference type="NCBI Taxonomy" id="91930"/>
    <lineage>
        <taxon>Eukaryota</taxon>
        <taxon>Fungi</taxon>
        <taxon>Dikarya</taxon>
        <taxon>Ascomycota</taxon>
        <taxon>Pezizomycotina</taxon>
        <taxon>Sordariomycetes</taxon>
        <taxon>Sordariomycetidae</taxon>
        <taxon>Coniochaetales</taxon>
        <taxon>Coniochaetaceae</taxon>
        <taxon>Coniochaeta</taxon>
    </lineage>
</organism>
<dbReference type="FunFam" id="1.50.10.20:FF:000006">
    <property type="entry name" value="Mannan endo-1,6-alpha-mannosidase"/>
    <property type="match status" value="1"/>
</dbReference>
<evidence type="ECO:0000313" key="14">
    <source>
        <dbReference type="Proteomes" id="UP001174691"/>
    </source>
</evidence>
<protein>
    <recommendedName>
        <fullName evidence="4 10">Mannan endo-1,6-alpha-mannosidase</fullName>
        <ecNumber evidence="4 10">3.2.1.101</ecNumber>
    </recommendedName>
</protein>
<dbReference type="GO" id="GO:0009272">
    <property type="term" value="P:fungal-type cell wall biogenesis"/>
    <property type="evidence" value="ECO:0007669"/>
    <property type="project" value="TreeGrafter"/>
</dbReference>
<reference evidence="13" key="1">
    <citation type="submission" date="2022-07" db="EMBL/GenBank/DDBJ databases">
        <title>Fungi with potential for degradation of polypropylene.</title>
        <authorList>
            <person name="Gostincar C."/>
        </authorList>
    </citation>
    <scope>NUCLEOTIDE SEQUENCE</scope>
    <source>
        <strain evidence="13">EXF-13287</strain>
    </source>
</reference>
<comment type="caution">
    <text evidence="13">The sequence shown here is derived from an EMBL/GenBank/DDBJ whole genome shotgun (WGS) entry which is preliminary data.</text>
</comment>
<evidence type="ECO:0000256" key="7">
    <source>
        <dbReference type="ARBA" id="ARBA00023136"/>
    </source>
</evidence>